<proteinExistence type="predicted"/>
<dbReference type="OrthoDB" id="6928568at2759"/>
<comment type="caution">
    <text evidence="1">The sequence shown here is derived from an EMBL/GenBank/DDBJ whole genome shotgun (WGS) entry which is preliminary data.</text>
</comment>
<dbReference type="AlphaFoldDB" id="A0A8S4SNZ4"/>
<name>A0A8S4SNZ4_9NEOP</name>
<dbReference type="EMBL" id="CAKXAJ010026459">
    <property type="protein sequence ID" value="CAH2268707.1"/>
    <property type="molecule type" value="Genomic_DNA"/>
</dbReference>
<reference evidence="1" key="1">
    <citation type="submission" date="2022-03" db="EMBL/GenBank/DDBJ databases">
        <authorList>
            <person name="Lindestad O."/>
        </authorList>
    </citation>
    <scope>NUCLEOTIDE SEQUENCE</scope>
</reference>
<evidence type="ECO:0000313" key="1">
    <source>
        <dbReference type="EMBL" id="CAH2268707.1"/>
    </source>
</evidence>
<organism evidence="1 2">
    <name type="scientific">Pararge aegeria aegeria</name>
    <dbReference type="NCBI Taxonomy" id="348720"/>
    <lineage>
        <taxon>Eukaryota</taxon>
        <taxon>Metazoa</taxon>
        <taxon>Ecdysozoa</taxon>
        <taxon>Arthropoda</taxon>
        <taxon>Hexapoda</taxon>
        <taxon>Insecta</taxon>
        <taxon>Pterygota</taxon>
        <taxon>Neoptera</taxon>
        <taxon>Endopterygota</taxon>
        <taxon>Lepidoptera</taxon>
        <taxon>Glossata</taxon>
        <taxon>Ditrysia</taxon>
        <taxon>Papilionoidea</taxon>
        <taxon>Nymphalidae</taxon>
        <taxon>Satyrinae</taxon>
        <taxon>Satyrini</taxon>
        <taxon>Parargina</taxon>
        <taxon>Pararge</taxon>
    </lineage>
</organism>
<protein>
    <submittedName>
        <fullName evidence="1">Jg9243 protein</fullName>
    </submittedName>
</protein>
<dbReference type="Proteomes" id="UP000838756">
    <property type="component" value="Unassembled WGS sequence"/>
</dbReference>
<accession>A0A8S4SNZ4</accession>
<evidence type="ECO:0000313" key="2">
    <source>
        <dbReference type="Proteomes" id="UP000838756"/>
    </source>
</evidence>
<keyword evidence="2" id="KW-1185">Reference proteome</keyword>
<sequence length="83" mass="9222">MFTASKLEGELGALKRRLGLTFIRFEDAAVELEPFVRAHAFDTAAGLARQLLQHFKDVSRPPPGAARRLGFSLKVLELNVDNE</sequence>
<gene>
    <name evidence="1" type="primary">jg9243</name>
    <name evidence="1" type="ORF">PAEG_LOCUS27038</name>
</gene>